<evidence type="ECO:0000313" key="11">
    <source>
        <dbReference type="EMBL" id="PJG84408.1"/>
    </source>
</evidence>
<evidence type="ECO:0000256" key="2">
    <source>
        <dbReference type="ARBA" id="ARBA00004236"/>
    </source>
</evidence>
<feature type="transmembrane region" description="Helical" evidence="9">
    <location>
        <begin position="43"/>
        <end position="65"/>
    </location>
</feature>
<dbReference type="AlphaFoldDB" id="A0A2M8RZW5"/>
<dbReference type="Pfam" id="PF02397">
    <property type="entry name" value="Bac_transf"/>
    <property type="match status" value="1"/>
</dbReference>
<evidence type="ECO:0000259" key="10">
    <source>
        <dbReference type="Pfam" id="PF02397"/>
    </source>
</evidence>
<keyword evidence="12" id="KW-1185">Reference proteome</keyword>
<feature type="domain" description="Bacterial sugar transferase" evidence="10">
    <location>
        <begin position="273"/>
        <end position="463"/>
    </location>
</feature>
<organism evidence="11 12">
    <name type="scientific">Conservatibacter flavescens</name>
    <dbReference type="NCBI Taxonomy" id="28161"/>
    <lineage>
        <taxon>Bacteria</taxon>
        <taxon>Pseudomonadati</taxon>
        <taxon>Pseudomonadota</taxon>
        <taxon>Gammaproteobacteria</taxon>
        <taxon>Pasteurellales</taxon>
        <taxon>Pasteurellaceae</taxon>
        <taxon>Conservatibacter</taxon>
    </lineage>
</organism>
<dbReference type="NCBIfam" id="TIGR03025">
    <property type="entry name" value="EPS_sugtrans"/>
    <property type="match status" value="1"/>
</dbReference>
<dbReference type="InterPro" id="IPR003362">
    <property type="entry name" value="Bact_transf"/>
</dbReference>
<evidence type="ECO:0000256" key="3">
    <source>
        <dbReference type="ARBA" id="ARBA00006464"/>
    </source>
</evidence>
<comment type="similarity">
    <text evidence="3">Belongs to the bacterial sugar transferase family.</text>
</comment>
<dbReference type="RefSeq" id="WP_100289741.1">
    <property type="nucleotide sequence ID" value="NZ_PHHA01000034.1"/>
</dbReference>
<protein>
    <submittedName>
        <fullName evidence="11">UDP-phosphate galactose phosphotransferase</fullName>
    </submittedName>
</protein>
<evidence type="ECO:0000256" key="6">
    <source>
        <dbReference type="ARBA" id="ARBA00022692"/>
    </source>
</evidence>
<evidence type="ECO:0000256" key="7">
    <source>
        <dbReference type="ARBA" id="ARBA00022989"/>
    </source>
</evidence>
<dbReference type="InterPro" id="IPR017475">
    <property type="entry name" value="EPS_sugar_tfrase"/>
</dbReference>
<dbReference type="GO" id="GO:0016780">
    <property type="term" value="F:phosphotransferase activity, for other substituted phosphate groups"/>
    <property type="evidence" value="ECO:0007669"/>
    <property type="project" value="TreeGrafter"/>
</dbReference>
<dbReference type="NCBIfam" id="TIGR03022">
    <property type="entry name" value="WbaP_sugtrans"/>
    <property type="match status" value="1"/>
</dbReference>
<dbReference type="PANTHER" id="PTHR30576:SF4">
    <property type="entry name" value="UNDECAPRENYL-PHOSPHATE GALACTOSE PHOSPHOTRANSFERASE"/>
    <property type="match status" value="1"/>
</dbReference>
<proteinExistence type="inferred from homology"/>
<feature type="transmembrane region" description="Helical" evidence="9">
    <location>
        <begin position="85"/>
        <end position="104"/>
    </location>
</feature>
<accession>A0A2M8RZW5</accession>
<dbReference type="PANTHER" id="PTHR30576">
    <property type="entry name" value="COLANIC BIOSYNTHESIS UDP-GLUCOSE LIPID CARRIER TRANSFERASE"/>
    <property type="match status" value="1"/>
</dbReference>
<dbReference type="Proteomes" id="UP000229329">
    <property type="component" value="Unassembled WGS sequence"/>
</dbReference>
<feature type="transmembrane region" description="Helical" evidence="9">
    <location>
        <begin position="276"/>
        <end position="297"/>
    </location>
</feature>
<keyword evidence="4" id="KW-1003">Cell membrane</keyword>
<sequence>MINNKIITKFILIFSDLFVFSFSIFFAYYISTPDDFSLDINEITNSIIRLSLFLFCVGVAVLWFWTIKRHYTYRKPFWDELYDIYTVLIKVALLNLSLLVLTYSNLSVATWYYVWGIVIFLSPLGRIFAKYFLNYLGVWELDCVMIGKSDNARSAFQALATDKSLGYKVKVFVDPRDDMVFIDPKQGYVPIDVFLESIHCYQKVFIALEKNQDDMLEEWVMKLNRLGYRDISVIPSLGGVPLYGAEISHIFSHEAILLRLHNNLAKRSSRFVKRTFDIVVSGMLLVLFMPLFIYLSWKIRRDGGSATYSQVRIGRNGKPFYCYKFRTMVMNSNEILQKLLQSDVDIRYEWERTYKLKNDPRVTPIGCFLRKTSLDELPQLWNVLKGDMSLIGPRPVVRSELRFYEENITYYYMVRPGLSGLWQVSGRSDTSYEKRVYLDAWYVKNWSLWNDIIILYKTAKVVLMRKGAY</sequence>
<evidence type="ECO:0000256" key="9">
    <source>
        <dbReference type="SAM" id="Phobius"/>
    </source>
</evidence>
<evidence type="ECO:0000313" key="12">
    <source>
        <dbReference type="Proteomes" id="UP000229329"/>
    </source>
</evidence>
<feature type="transmembrane region" description="Helical" evidence="9">
    <location>
        <begin position="110"/>
        <end position="129"/>
    </location>
</feature>
<gene>
    <name evidence="11" type="ORF">CVP05_11680</name>
</gene>
<keyword evidence="8 9" id="KW-0472">Membrane</keyword>
<evidence type="ECO:0000256" key="4">
    <source>
        <dbReference type="ARBA" id="ARBA00022475"/>
    </source>
</evidence>
<dbReference type="InterPro" id="IPR017472">
    <property type="entry name" value="Undecaprenyl-P_galact_Ptfrase"/>
</dbReference>
<comment type="caution">
    <text evidence="11">The sequence shown here is derived from an EMBL/GenBank/DDBJ whole genome shotgun (WGS) entry which is preliminary data.</text>
</comment>
<evidence type="ECO:0000256" key="5">
    <source>
        <dbReference type="ARBA" id="ARBA00022679"/>
    </source>
</evidence>
<reference evidence="11 12" key="1">
    <citation type="submission" date="2017-11" db="EMBL/GenBank/DDBJ databases">
        <title>Reclassification of Bisgaard taxon 7 as Conservatibacter flavescens gen. nov., sp. nov.</title>
        <authorList>
            <person name="Christensen H."/>
        </authorList>
    </citation>
    <scope>NUCLEOTIDE SEQUENCE [LARGE SCALE GENOMIC DNA]</scope>
    <source>
        <strain evidence="11 12">7_4</strain>
    </source>
</reference>
<comment type="subcellular location">
    <subcellularLocation>
        <location evidence="2">Cell membrane</location>
    </subcellularLocation>
    <subcellularLocation>
        <location evidence="1">Membrane</location>
        <topology evidence="1">Multi-pass membrane protein</topology>
    </subcellularLocation>
</comment>
<dbReference type="OrthoDB" id="9808602at2"/>
<name>A0A2M8RZW5_9PAST</name>
<keyword evidence="7 9" id="KW-1133">Transmembrane helix</keyword>
<dbReference type="GO" id="GO:0005886">
    <property type="term" value="C:plasma membrane"/>
    <property type="evidence" value="ECO:0007669"/>
    <property type="project" value="UniProtKB-SubCell"/>
</dbReference>
<keyword evidence="6 9" id="KW-0812">Transmembrane</keyword>
<feature type="transmembrane region" description="Helical" evidence="9">
    <location>
        <begin position="12"/>
        <end position="31"/>
    </location>
</feature>
<evidence type="ECO:0000256" key="1">
    <source>
        <dbReference type="ARBA" id="ARBA00004141"/>
    </source>
</evidence>
<dbReference type="EMBL" id="PHHA01000034">
    <property type="protein sequence ID" value="PJG84408.1"/>
    <property type="molecule type" value="Genomic_DNA"/>
</dbReference>
<dbReference type="GO" id="GO:0000271">
    <property type="term" value="P:polysaccharide biosynthetic process"/>
    <property type="evidence" value="ECO:0007669"/>
    <property type="project" value="InterPro"/>
</dbReference>
<evidence type="ECO:0000256" key="8">
    <source>
        <dbReference type="ARBA" id="ARBA00023136"/>
    </source>
</evidence>
<keyword evidence="5 11" id="KW-0808">Transferase</keyword>